<keyword evidence="13" id="KW-1185">Reference proteome</keyword>
<evidence type="ECO:0000256" key="10">
    <source>
        <dbReference type="SAM" id="Phobius"/>
    </source>
</evidence>
<organism evidence="12 13">
    <name type="scientific">Silurus asotus</name>
    <name type="common">Amur catfish</name>
    <name type="synonym">Parasilurus asotus</name>
    <dbReference type="NCBI Taxonomy" id="30991"/>
    <lineage>
        <taxon>Eukaryota</taxon>
        <taxon>Metazoa</taxon>
        <taxon>Chordata</taxon>
        <taxon>Craniata</taxon>
        <taxon>Vertebrata</taxon>
        <taxon>Euteleostomi</taxon>
        <taxon>Actinopterygii</taxon>
        <taxon>Neopterygii</taxon>
        <taxon>Teleostei</taxon>
        <taxon>Ostariophysi</taxon>
        <taxon>Siluriformes</taxon>
        <taxon>Siluridae</taxon>
        <taxon>Silurus</taxon>
    </lineage>
</organism>
<sequence>MCTLVLGVYYIGFYSGIFFIVLMSIDRYLAIVHAVFALRIRTRAYGIFASIFVWILAVIASFPELLYLKEEQTSDKVICSAYPKDTRHNEIRSGAFFKMNVLGLLIPLIIVGFCYLMVLRKLQTLRNSKKLAIRLVIAVMGVFFCCWTPYNIAAFLKALELRYPDSTECELSKNTQLLLQITEAMAYSHSCLNPFLYVFVGEKFRKHFARLLHQTPCIHVQCVKNYMTQATGSVYSQTTSVEERSAGV</sequence>
<dbReference type="PRINTS" id="PR00237">
    <property type="entry name" value="GPCRRHODOPSN"/>
</dbReference>
<keyword evidence="8 9" id="KW-0807">Transducer</keyword>
<dbReference type="PANTHER" id="PTHR10489">
    <property type="entry name" value="CELL ADHESION MOLECULE"/>
    <property type="match status" value="1"/>
</dbReference>
<dbReference type="Gene3D" id="1.20.1070.10">
    <property type="entry name" value="Rhodopsin 7-helix transmembrane proteins"/>
    <property type="match status" value="1"/>
</dbReference>
<dbReference type="GO" id="GO:0019722">
    <property type="term" value="P:calcium-mediated signaling"/>
    <property type="evidence" value="ECO:0007669"/>
    <property type="project" value="TreeGrafter"/>
</dbReference>
<dbReference type="GO" id="GO:0060326">
    <property type="term" value="P:cell chemotaxis"/>
    <property type="evidence" value="ECO:0007669"/>
    <property type="project" value="TreeGrafter"/>
</dbReference>
<accession>A0AAD4ZZH8</accession>
<evidence type="ECO:0000256" key="4">
    <source>
        <dbReference type="ARBA" id="ARBA00022989"/>
    </source>
</evidence>
<evidence type="ECO:0000256" key="3">
    <source>
        <dbReference type="ARBA" id="ARBA00022692"/>
    </source>
</evidence>
<dbReference type="PROSITE" id="PS50262">
    <property type="entry name" value="G_PROTEIN_RECEP_F1_2"/>
    <property type="match status" value="1"/>
</dbReference>
<proteinExistence type="inferred from homology"/>
<dbReference type="GO" id="GO:0007204">
    <property type="term" value="P:positive regulation of cytosolic calcium ion concentration"/>
    <property type="evidence" value="ECO:0007669"/>
    <property type="project" value="TreeGrafter"/>
</dbReference>
<dbReference type="GO" id="GO:0016493">
    <property type="term" value="F:C-C chemokine receptor activity"/>
    <property type="evidence" value="ECO:0007669"/>
    <property type="project" value="TreeGrafter"/>
</dbReference>
<evidence type="ECO:0000256" key="6">
    <source>
        <dbReference type="ARBA" id="ARBA00023136"/>
    </source>
</evidence>
<feature type="transmembrane region" description="Helical" evidence="10">
    <location>
        <begin position="101"/>
        <end position="119"/>
    </location>
</feature>
<evidence type="ECO:0000256" key="9">
    <source>
        <dbReference type="RuleBase" id="RU000688"/>
    </source>
</evidence>
<dbReference type="SUPFAM" id="SSF81321">
    <property type="entry name" value="Family A G protein-coupled receptor-like"/>
    <property type="match status" value="1"/>
</dbReference>
<evidence type="ECO:0000259" key="11">
    <source>
        <dbReference type="PROSITE" id="PS50262"/>
    </source>
</evidence>
<comment type="caution">
    <text evidence="12">The sequence shown here is derived from an EMBL/GenBank/DDBJ whole genome shotgun (WGS) entry which is preliminary data.</text>
</comment>
<dbReference type="InterPro" id="IPR017452">
    <property type="entry name" value="GPCR_Rhodpsn_7TM"/>
</dbReference>
<evidence type="ECO:0000256" key="8">
    <source>
        <dbReference type="ARBA" id="ARBA00023224"/>
    </source>
</evidence>
<keyword evidence="7 9" id="KW-0675">Receptor</keyword>
<feature type="domain" description="G-protein coupled receptors family 1 profile" evidence="11">
    <location>
        <begin position="1"/>
        <end position="197"/>
    </location>
</feature>
<evidence type="ECO:0000256" key="2">
    <source>
        <dbReference type="ARBA" id="ARBA00022475"/>
    </source>
</evidence>
<dbReference type="PANTHER" id="PTHR10489:SF627">
    <property type="entry name" value="C-C CHEMOKINE RECEPTOR TYPE 8"/>
    <property type="match status" value="1"/>
</dbReference>
<feature type="transmembrane region" description="Helical" evidence="10">
    <location>
        <begin position="45"/>
        <end position="62"/>
    </location>
</feature>
<keyword evidence="4 10" id="KW-1133">Transmembrane helix</keyword>
<dbReference type="Proteomes" id="UP001205998">
    <property type="component" value="Unassembled WGS sequence"/>
</dbReference>
<comment type="subcellular location">
    <subcellularLocation>
        <location evidence="1">Cell membrane</location>
        <topology evidence="1">Multi-pass membrane protein</topology>
    </subcellularLocation>
</comment>
<evidence type="ECO:0000313" key="12">
    <source>
        <dbReference type="EMBL" id="KAI5606966.1"/>
    </source>
</evidence>
<keyword evidence="5 9" id="KW-0297">G-protein coupled receptor</keyword>
<dbReference type="InterPro" id="IPR000276">
    <property type="entry name" value="GPCR_Rhodpsn"/>
</dbReference>
<dbReference type="InterPro" id="IPR000355">
    <property type="entry name" value="Chemokine_rcpt"/>
</dbReference>
<dbReference type="GO" id="GO:0009897">
    <property type="term" value="C:external side of plasma membrane"/>
    <property type="evidence" value="ECO:0007669"/>
    <property type="project" value="TreeGrafter"/>
</dbReference>
<evidence type="ECO:0000313" key="13">
    <source>
        <dbReference type="Proteomes" id="UP001205998"/>
    </source>
</evidence>
<dbReference type="GO" id="GO:0006955">
    <property type="term" value="P:immune response"/>
    <property type="evidence" value="ECO:0007669"/>
    <property type="project" value="TreeGrafter"/>
</dbReference>
<protein>
    <submittedName>
        <fullName evidence="12">C-C chemokine receptor type 5-like</fullName>
    </submittedName>
</protein>
<gene>
    <name evidence="12" type="ORF">C0J50_12487</name>
</gene>
<dbReference type="Pfam" id="PF00001">
    <property type="entry name" value="7tm_1"/>
    <property type="match status" value="1"/>
</dbReference>
<dbReference type="GO" id="GO:0019957">
    <property type="term" value="F:C-C chemokine binding"/>
    <property type="evidence" value="ECO:0007669"/>
    <property type="project" value="TreeGrafter"/>
</dbReference>
<feature type="transmembrane region" description="Helical" evidence="10">
    <location>
        <begin position="6"/>
        <end position="25"/>
    </location>
</feature>
<dbReference type="EMBL" id="MU595905">
    <property type="protein sequence ID" value="KAI5606966.1"/>
    <property type="molecule type" value="Genomic_DNA"/>
</dbReference>
<evidence type="ECO:0000256" key="7">
    <source>
        <dbReference type="ARBA" id="ARBA00023170"/>
    </source>
</evidence>
<name>A0AAD4ZZH8_SILAS</name>
<dbReference type="CDD" id="cd14984">
    <property type="entry name" value="7tmA_Chemokine_R"/>
    <property type="match status" value="1"/>
</dbReference>
<dbReference type="InterPro" id="IPR050119">
    <property type="entry name" value="CCR1-9-like"/>
</dbReference>
<reference evidence="12" key="1">
    <citation type="submission" date="2018-07" db="EMBL/GenBank/DDBJ databases">
        <title>Comparative genomics of catfishes provides insights into carnivory and benthic adaptation.</title>
        <authorList>
            <person name="Zhang Y."/>
            <person name="Wang D."/>
            <person name="Peng Z."/>
            <person name="Zheng S."/>
            <person name="Shao F."/>
            <person name="Tao W."/>
        </authorList>
    </citation>
    <scope>NUCLEOTIDE SEQUENCE</scope>
    <source>
        <strain evidence="12">Chongqing</strain>
    </source>
</reference>
<keyword evidence="6 10" id="KW-0472">Membrane</keyword>
<keyword evidence="3 9" id="KW-0812">Transmembrane</keyword>
<evidence type="ECO:0000256" key="5">
    <source>
        <dbReference type="ARBA" id="ARBA00023040"/>
    </source>
</evidence>
<keyword evidence="2" id="KW-1003">Cell membrane</keyword>
<feature type="transmembrane region" description="Helical" evidence="10">
    <location>
        <begin position="131"/>
        <end position="150"/>
    </location>
</feature>
<evidence type="ECO:0000256" key="1">
    <source>
        <dbReference type="ARBA" id="ARBA00004651"/>
    </source>
</evidence>
<dbReference type="AlphaFoldDB" id="A0AAD4ZZH8"/>
<comment type="similarity">
    <text evidence="9">Belongs to the G-protein coupled receptor 1 family.</text>
</comment>
<dbReference type="PRINTS" id="PR00657">
    <property type="entry name" value="CCCHEMOKINER"/>
</dbReference>
<dbReference type="PROSITE" id="PS00237">
    <property type="entry name" value="G_PROTEIN_RECEP_F1_1"/>
    <property type="match status" value="1"/>
</dbReference>